<dbReference type="Proteomes" id="UP000095210">
    <property type="component" value="Chromosome"/>
</dbReference>
<organism evidence="1 2">
    <name type="scientific">Actinoalloteichus hymeniacidonis</name>
    <dbReference type="NCBI Taxonomy" id="340345"/>
    <lineage>
        <taxon>Bacteria</taxon>
        <taxon>Bacillati</taxon>
        <taxon>Actinomycetota</taxon>
        <taxon>Actinomycetes</taxon>
        <taxon>Pseudonocardiales</taxon>
        <taxon>Pseudonocardiaceae</taxon>
        <taxon>Actinoalloteichus</taxon>
    </lineage>
</organism>
<sequence length="80" mass="8489">MRAHSELRTEVPPRELVDLANAISLGCAGDPLTAHAVRAATRREGRCAPRADVSCEAGLERPTRLGGRRLTTANGLVKAT</sequence>
<dbReference type="EMBL" id="CP014859">
    <property type="protein sequence ID" value="AOS61879.1"/>
    <property type="molecule type" value="Genomic_DNA"/>
</dbReference>
<proteinExistence type="predicted"/>
<reference evidence="2" key="1">
    <citation type="submission" date="2016-03" db="EMBL/GenBank/DDBJ databases">
        <title>Complete genome sequence of the type strain Actinoalloteichus hymeniacidonis DSM 45092.</title>
        <authorList>
            <person name="Schaffert L."/>
            <person name="Albersmeier A."/>
            <person name="Winkler A."/>
            <person name="Kalinowski J."/>
            <person name="Zotchev S."/>
            <person name="Ruckert C."/>
        </authorList>
    </citation>
    <scope>NUCLEOTIDE SEQUENCE [LARGE SCALE GENOMIC DNA]</scope>
    <source>
        <strain evidence="2">HPA177(T) (DSM 45092(T))</strain>
    </source>
</reference>
<protein>
    <submittedName>
        <fullName evidence="1">Uncharacterized protein</fullName>
    </submittedName>
</protein>
<name>A0AAC9HM83_9PSEU</name>
<evidence type="ECO:0000313" key="2">
    <source>
        <dbReference type="Proteomes" id="UP000095210"/>
    </source>
</evidence>
<gene>
    <name evidence="1" type="ORF">TL08_05260</name>
</gene>
<dbReference type="AlphaFoldDB" id="A0AAC9HM83"/>
<dbReference type="KEGG" id="ahm:TL08_05260"/>
<keyword evidence="2" id="KW-1185">Reference proteome</keyword>
<accession>A0AAC9HM83</accession>
<evidence type="ECO:0000313" key="1">
    <source>
        <dbReference type="EMBL" id="AOS61879.1"/>
    </source>
</evidence>